<evidence type="ECO:0000256" key="1">
    <source>
        <dbReference type="SAM" id="MobiDB-lite"/>
    </source>
</evidence>
<keyword evidence="3" id="KW-1185">Reference proteome</keyword>
<evidence type="ECO:0000313" key="3">
    <source>
        <dbReference type="Proteomes" id="UP000070054"/>
    </source>
</evidence>
<protein>
    <submittedName>
        <fullName evidence="2">Uncharacterized protein</fullName>
    </submittedName>
</protein>
<comment type="caution">
    <text evidence="2">The sequence shown here is derived from an EMBL/GenBank/DDBJ whole genome shotgun (WGS) entry which is preliminary data.</text>
</comment>
<feature type="region of interest" description="Disordered" evidence="1">
    <location>
        <begin position="157"/>
        <end position="185"/>
    </location>
</feature>
<gene>
    <name evidence="2" type="ORF">CNYM01_03547</name>
</gene>
<dbReference type="EMBL" id="JEMN01001400">
    <property type="protein sequence ID" value="KXH38406.1"/>
    <property type="molecule type" value="Genomic_DNA"/>
</dbReference>
<accession>A0A135SRB6</accession>
<dbReference type="Proteomes" id="UP000070054">
    <property type="component" value="Unassembled WGS sequence"/>
</dbReference>
<reference evidence="2 3" key="1">
    <citation type="submission" date="2014-02" db="EMBL/GenBank/DDBJ databases">
        <title>The genome sequence of Colletotrichum nymphaeae SA-01.</title>
        <authorList>
            <person name="Baroncelli R."/>
            <person name="Thon M.R."/>
        </authorList>
    </citation>
    <scope>NUCLEOTIDE SEQUENCE [LARGE SCALE GENOMIC DNA]</scope>
    <source>
        <strain evidence="2 3">SA-01</strain>
    </source>
</reference>
<name>A0A135SRB6_9PEZI</name>
<feature type="compositionally biased region" description="Polar residues" evidence="1">
    <location>
        <begin position="157"/>
        <end position="171"/>
    </location>
</feature>
<dbReference type="AlphaFoldDB" id="A0A135SRB6"/>
<evidence type="ECO:0000313" key="2">
    <source>
        <dbReference type="EMBL" id="KXH38406.1"/>
    </source>
</evidence>
<organism evidence="2 3">
    <name type="scientific">Colletotrichum nymphaeae SA-01</name>
    <dbReference type="NCBI Taxonomy" id="1460502"/>
    <lineage>
        <taxon>Eukaryota</taxon>
        <taxon>Fungi</taxon>
        <taxon>Dikarya</taxon>
        <taxon>Ascomycota</taxon>
        <taxon>Pezizomycotina</taxon>
        <taxon>Sordariomycetes</taxon>
        <taxon>Hypocreomycetidae</taxon>
        <taxon>Glomerellales</taxon>
        <taxon>Glomerellaceae</taxon>
        <taxon>Colletotrichum</taxon>
        <taxon>Colletotrichum acutatum species complex</taxon>
    </lineage>
</organism>
<sequence length="185" mass="20529">MGKPTEPAVIYASKPVTGRKAEETSEQLWFDLWQKPGDGRKARGPRLFTSEIDESASFLGLGTWRGDACLALLLLLCSVSALCFALCFDILHPTTIHPPTWHRQPPRIGISYIQLPSAPYKPPHPPHEPVTPYFLLSICVPPILRLETHASIQFNPSLTDAVANPTTSEPTEQTRETAEPENPPW</sequence>
<proteinExistence type="predicted"/>